<sequence>MAAFEQTKDIAEDIFEHASDYVEARWKLGVLNTSSKAANGIADLATTLLFILLFMIVLLFMSLSVAWVLGQYFNSVALGFFGVGVFYVIAGILLWFIKDEYIKLPLVNSFLKKFYSEDEDRKY</sequence>
<keyword evidence="3" id="KW-1185">Reference proteome</keyword>
<evidence type="ECO:0000313" key="2">
    <source>
        <dbReference type="EMBL" id="MEA5401783.1"/>
    </source>
</evidence>
<dbReference type="EMBL" id="JAYGIL010000003">
    <property type="protein sequence ID" value="MEA5401783.1"/>
    <property type="molecule type" value="Genomic_DNA"/>
</dbReference>
<feature type="transmembrane region" description="Helical" evidence="1">
    <location>
        <begin position="76"/>
        <end position="97"/>
    </location>
</feature>
<protein>
    <recommendedName>
        <fullName evidence="4">Phage holin family protein</fullName>
    </recommendedName>
</protein>
<keyword evidence="1" id="KW-0812">Transmembrane</keyword>
<reference evidence="2 3" key="1">
    <citation type="submission" date="2023-12" db="EMBL/GenBank/DDBJ databases">
        <title>Novel species of the genus Arcicella isolated from rivers.</title>
        <authorList>
            <person name="Lu H."/>
        </authorList>
    </citation>
    <scope>NUCLEOTIDE SEQUENCE [LARGE SCALE GENOMIC DNA]</scope>
    <source>
        <strain evidence="2 3">DC2W</strain>
    </source>
</reference>
<name>A0ABU5S006_9BACT</name>
<dbReference type="RefSeq" id="WP_323325724.1">
    <property type="nucleotide sequence ID" value="NZ_JAYGIL010000003.1"/>
</dbReference>
<evidence type="ECO:0000313" key="3">
    <source>
        <dbReference type="Proteomes" id="UP001303899"/>
    </source>
</evidence>
<proteinExistence type="predicted"/>
<dbReference type="Proteomes" id="UP001303899">
    <property type="component" value="Unassembled WGS sequence"/>
</dbReference>
<keyword evidence="1" id="KW-1133">Transmembrane helix</keyword>
<evidence type="ECO:0008006" key="4">
    <source>
        <dbReference type="Google" id="ProtNLM"/>
    </source>
</evidence>
<keyword evidence="1" id="KW-0472">Membrane</keyword>
<accession>A0ABU5S006</accession>
<evidence type="ECO:0000256" key="1">
    <source>
        <dbReference type="SAM" id="Phobius"/>
    </source>
</evidence>
<organism evidence="2 3">
    <name type="scientific">Arcicella gelida</name>
    <dbReference type="NCBI Taxonomy" id="2984195"/>
    <lineage>
        <taxon>Bacteria</taxon>
        <taxon>Pseudomonadati</taxon>
        <taxon>Bacteroidota</taxon>
        <taxon>Cytophagia</taxon>
        <taxon>Cytophagales</taxon>
        <taxon>Flectobacillaceae</taxon>
        <taxon>Arcicella</taxon>
    </lineage>
</organism>
<feature type="transmembrane region" description="Helical" evidence="1">
    <location>
        <begin position="44"/>
        <end position="70"/>
    </location>
</feature>
<comment type="caution">
    <text evidence="2">The sequence shown here is derived from an EMBL/GenBank/DDBJ whole genome shotgun (WGS) entry which is preliminary data.</text>
</comment>
<gene>
    <name evidence="2" type="ORF">VB776_02575</name>
</gene>